<keyword evidence="5" id="KW-1185">Reference proteome</keyword>
<organism evidence="4 5">
    <name type="scientific">Linum tenue</name>
    <dbReference type="NCBI Taxonomy" id="586396"/>
    <lineage>
        <taxon>Eukaryota</taxon>
        <taxon>Viridiplantae</taxon>
        <taxon>Streptophyta</taxon>
        <taxon>Embryophyta</taxon>
        <taxon>Tracheophyta</taxon>
        <taxon>Spermatophyta</taxon>
        <taxon>Magnoliopsida</taxon>
        <taxon>eudicotyledons</taxon>
        <taxon>Gunneridae</taxon>
        <taxon>Pentapetalae</taxon>
        <taxon>rosids</taxon>
        <taxon>fabids</taxon>
        <taxon>Malpighiales</taxon>
        <taxon>Linaceae</taxon>
        <taxon>Linum</taxon>
    </lineage>
</organism>
<dbReference type="PANTHER" id="PTHR21646">
    <property type="entry name" value="UBIQUITIN CARBOXYL-TERMINAL HYDROLASE"/>
    <property type="match status" value="1"/>
</dbReference>
<comment type="caution">
    <text evidence="4">The sequence shown here is derived from an EMBL/GenBank/DDBJ whole genome shotgun (WGS) entry which is preliminary data.</text>
</comment>
<comment type="similarity">
    <text evidence="1 2">Belongs to the peptidase C19 family.</text>
</comment>
<dbReference type="Pfam" id="PF25242">
    <property type="entry name" value="Ubiquitin_UBP8"/>
    <property type="match status" value="1"/>
</dbReference>
<dbReference type="InterPro" id="IPR050185">
    <property type="entry name" value="Ub_carboxyl-term_hydrolase"/>
</dbReference>
<dbReference type="InterPro" id="IPR038765">
    <property type="entry name" value="Papain-like_cys_pep_sf"/>
</dbReference>
<dbReference type="EC" id="3.4.19.12" evidence="2"/>
<gene>
    <name evidence="4" type="ORF">LITE_LOCUS18097</name>
</gene>
<dbReference type="EMBL" id="CAMGYJ010000005">
    <property type="protein sequence ID" value="CAI0419697.1"/>
    <property type="molecule type" value="Genomic_DNA"/>
</dbReference>
<protein>
    <recommendedName>
        <fullName evidence="2">Ubiquitin carboxyl-terminal hydrolase</fullName>
        <ecNumber evidence="2">3.4.19.12</ecNumber>
    </recommendedName>
</protein>
<dbReference type="SUPFAM" id="SSF54001">
    <property type="entry name" value="Cysteine proteinases"/>
    <property type="match status" value="1"/>
</dbReference>
<evidence type="ECO:0000259" key="3">
    <source>
        <dbReference type="PROSITE" id="PS50235"/>
    </source>
</evidence>
<dbReference type="InterPro" id="IPR028889">
    <property type="entry name" value="USP"/>
</dbReference>
<keyword evidence="2" id="KW-0833">Ubl conjugation pathway</keyword>
<dbReference type="InterPro" id="IPR001394">
    <property type="entry name" value="Peptidase_C19_UCH"/>
</dbReference>
<dbReference type="Pfam" id="PF00443">
    <property type="entry name" value="UCH"/>
    <property type="match status" value="1"/>
</dbReference>
<evidence type="ECO:0000313" key="4">
    <source>
        <dbReference type="EMBL" id="CAI0419697.1"/>
    </source>
</evidence>
<feature type="domain" description="USP" evidence="3">
    <location>
        <begin position="363"/>
        <end position="953"/>
    </location>
</feature>
<dbReference type="CDD" id="cd02674">
    <property type="entry name" value="Peptidase_C19R"/>
    <property type="match status" value="1"/>
</dbReference>
<keyword evidence="2" id="KW-0645">Protease</keyword>
<comment type="function">
    <text evidence="2">Recognizes and hydrolyzes the peptide bond at the C-terminal Gly of ubiquitin. Involved in the processing of poly-ubiquitin precursors as well as that of ubiquitinated proteins.</text>
</comment>
<proteinExistence type="inferred from homology"/>
<evidence type="ECO:0000256" key="1">
    <source>
        <dbReference type="ARBA" id="ARBA00009085"/>
    </source>
</evidence>
<dbReference type="GO" id="GO:0006508">
    <property type="term" value="P:proteolysis"/>
    <property type="evidence" value="ECO:0007669"/>
    <property type="project" value="UniProtKB-KW"/>
</dbReference>
<dbReference type="GO" id="GO:0004843">
    <property type="term" value="F:cysteine-type deubiquitinase activity"/>
    <property type="evidence" value="ECO:0007669"/>
    <property type="project" value="UniProtKB-UniRule"/>
</dbReference>
<accession>A0AAV0KBI0</accession>
<dbReference type="Gene3D" id="3.90.70.10">
    <property type="entry name" value="Cysteine proteinases"/>
    <property type="match status" value="2"/>
</dbReference>
<dbReference type="PANTHER" id="PTHR21646:SF75">
    <property type="entry name" value="UBIQUITIN CARBOXYL-TERMINAL HYDROLASE"/>
    <property type="match status" value="1"/>
</dbReference>
<sequence length="954" mass="108627">MTLRLSGKLNRLPIFTKPSPFLSFKLARFSRFFETLLSRFSFFKTLLPLRRSSPASYSGASMGDDYFSSSGSDDNNNLFELGLNNLHSSGSSSSASNQCHNVIFLNDDEEDANEVENLYLVLLRWWRKVQHMSNHVGVSYNVASSYDDVEIELYLKRGDKTMENDDVEEGFSGREYALLSETMWLRALKWHNDLKSISKDVAYPSLAKDNDQDLFSLQIRLSVSGGANALFARINSKDNFFVSYRRACSLFAPKSEPLSIWDFSGQTTQLLINNQIKRPSALLRKSLEKEITLELQVHGFSEFLAEQDGKVDERVGYNNSSSFNYSGSIKTNGSSDWTVTYPTSTNSLAFFSGHRQVVFLGLKGMQNLGNTCFMNSAIQCLAHTSKLTDYFLDDYKKEINWENPLGMKGGLAVAFGDLLRKLWTPGSSSISPTIFKQRLATFAPQFSGYNQHDSQEFLAFLLDGLHEDLNRVKDKPYIEGKDSEGRPDVEVAEECWQNHMARNDSIIVDISQGQYRSTLVCPICKKSSITFDPFMYLSLPLPSTTMRKMTLTILGADGVCTPSPVVVTVPKCGRLKDLIDTLSSACSLRNDETLILAEIYNNTIFKIFDDPTRSLDSIRDNDTLVAYRLSKESESSKAPLVEFDHRREPEGFSYFQKPSPWSLFGTPLVARLSDISDGFSLHNLFMTLVNPFLKQVEVLLDDYDERVISNEDSGMEYAMSPTKCTEDSDNETEDDGQHIIPDFRFYLDDKEIRMDDTFAVSDFSYSTIPVNVCWSEQMIAKYGSWMLNPLQKVFNPMEGSEESVPLYKCLESFLKEEPLGPDDMWLVDCPDCKMPRQATKKLDLWRLPEILIVHLKRFSYGRWFKNKLETYVDFPIDELDLSSYLSYDDGKHSKHYVLYAISNHYGGMGGGHYTAFVDHGHGNWYEFDDQRVLPISKEKIRSAAAYVLFYRRVT</sequence>
<dbReference type="InterPro" id="IPR057372">
    <property type="entry name" value="Ubiquitin_UBP8/5"/>
</dbReference>
<keyword evidence="2" id="KW-0788">Thiol protease</keyword>
<dbReference type="GO" id="GO:0016579">
    <property type="term" value="P:protein deubiquitination"/>
    <property type="evidence" value="ECO:0007669"/>
    <property type="project" value="InterPro"/>
</dbReference>
<dbReference type="InterPro" id="IPR018200">
    <property type="entry name" value="USP_CS"/>
</dbReference>
<name>A0AAV0KBI0_9ROSI</name>
<dbReference type="PROSITE" id="PS00972">
    <property type="entry name" value="USP_1"/>
    <property type="match status" value="1"/>
</dbReference>
<dbReference type="AlphaFoldDB" id="A0AAV0KBI0"/>
<reference evidence="4" key="1">
    <citation type="submission" date="2022-08" db="EMBL/GenBank/DDBJ databases">
        <authorList>
            <person name="Gutierrez-Valencia J."/>
        </authorList>
    </citation>
    <scope>NUCLEOTIDE SEQUENCE</scope>
</reference>
<dbReference type="PROSITE" id="PS50235">
    <property type="entry name" value="USP_3"/>
    <property type="match status" value="1"/>
</dbReference>
<comment type="catalytic activity">
    <reaction evidence="2">
        <text>Thiol-dependent hydrolysis of ester, thioester, amide, peptide and isopeptide bonds formed by the C-terminal Gly of ubiquitin (a 76-residue protein attached to proteins as an intracellular targeting signal).</text>
        <dbReference type="EC" id="3.4.19.12"/>
    </reaction>
</comment>
<evidence type="ECO:0000256" key="2">
    <source>
        <dbReference type="RuleBase" id="RU366025"/>
    </source>
</evidence>
<evidence type="ECO:0000313" key="5">
    <source>
        <dbReference type="Proteomes" id="UP001154282"/>
    </source>
</evidence>
<keyword evidence="2" id="KW-0378">Hydrolase</keyword>
<dbReference type="PROSITE" id="PS00973">
    <property type="entry name" value="USP_2"/>
    <property type="match status" value="1"/>
</dbReference>
<dbReference type="Proteomes" id="UP001154282">
    <property type="component" value="Unassembled WGS sequence"/>
</dbReference>